<accession>A0A1B6C2E8</accession>
<dbReference type="InterPro" id="IPR015510">
    <property type="entry name" value="PGRP"/>
</dbReference>
<dbReference type="Gene3D" id="3.40.80.10">
    <property type="entry name" value="Peptidoglycan recognition protein-like"/>
    <property type="match status" value="1"/>
</dbReference>
<dbReference type="PANTHER" id="PTHR11022:SF41">
    <property type="entry name" value="PEPTIDOGLYCAN-RECOGNITION PROTEIN LC-RELATED"/>
    <property type="match status" value="1"/>
</dbReference>
<gene>
    <name evidence="8" type="ORF">g.23912</name>
    <name evidence="7" type="ORF">g.23914</name>
</gene>
<evidence type="ECO:0000313" key="7">
    <source>
        <dbReference type="EMBL" id="JAS06883.1"/>
    </source>
</evidence>
<keyword evidence="4" id="KW-0812">Transmembrane</keyword>
<evidence type="ECO:0000259" key="5">
    <source>
        <dbReference type="SMART" id="SM00644"/>
    </source>
</evidence>
<proteinExistence type="inferred from homology"/>
<keyword evidence="4" id="KW-0472">Membrane</keyword>
<evidence type="ECO:0000256" key="1">
    <source>
        <dbReference type="ARBA" id="ARBA00007553"/>
    </source>
</evidence>
<dbReference type="GO" id="GO:0008745">
    <property type="term" value="F:N-acetylmuramoyl-L-alanine amidase activity"/>
    <property type="evidence" value="ECO:0007669"/>
    <property type="project" value="InterPro"/>
</dbReference>
<dbReference type="InterPro" id="IPR002502">
    <property type="entry name" value="Amidase_domain"/>
</dbReference>
<organism evidence="8">
    <name type="scientific">Clastoptera arizonana</name>
    <name type="common">Arizona spittle bug</name>
    <dbReference type="NCBI Taxonomy" id="38151"/>
    <lineage>
        <taxon>Eukaryota</taxon>
        <taxon>Metazoa</taxon>
        <taxon>Ecdysozoa</taxon>
        <taxon>Arthropoda</taxon>
        <taxon>Hexapoda</taxon>
        <taxon>Insecta</taxon>
        <taxon>Pterygota</taxon>
        <taxon>Neoptera</taxon>
        <taxon>Paraneoptera</taxon>
        <taxon>Hemiptera</taxon>
        <taxon>Auchenorrhyncha</taxon>
        <taxon>Cercopoidea</taxon>
        <taxon>Clastopteridae</taxon>
        <taxon>Clastoptera</taxon>
    </lineage>
</organism>
<dbReference type="InterPro" id="IPR006619">
    <property type="entry name" value="PGRP_domain_met/bac"/>
</dbReference>
<dbReference type="SUPFAM" id="SSF55846">
    <property type="entry name" value="N-acetylmuramoyl-L-alanine amidase-like"/>
    <property type="match status" value="1"/>
</dbReference>
<dbReference type="EMBL" id="GEDC01029869">
    <property type="protein sequence ID" value="JAS07429.1"/>
    <property type="molecule type" value="Transcribed_RNA"/>
</dbReference>
<dbReference type="PANTHER" id="PTHR11022">
    <property type="entry name" value="PEPTIDOGLYCAN RECOGNITION PROTEIN"/>
    <property type="match status" value="1"/>
</dbReference>
<keyword evidence="3" id="KW-0391">Immunity</keyword>
<keyword evidence="2" id="KW-0399">Innate immunity</keyword>
<dbReference type="CDD" id="cd06583">
    <property type="entry name" value="PGRP"/>
    <property type="match status" value="1"/>
</dbReference>
<dbReference type="SMART" id="SM00644">
    <property type="entry name" value="Ami_2"/>
    <property type="match status" value="1"/>
</dbReference>
<comment type="similarity">
    <text evidence="1">Belongs to the N-acetylmuramoyl-L-alanine amidase 2 family.</text>
</comment>
<dbReference type="GO" id="GO:0009253">
    <property type="term" value="P:peptidoglycan catabolic process"/>
    <property type="evidence" value="ECO:0007669"/>
    <property type="project" value="InterPro"/>
</dbReference>
<name>A0A1B6C2E8_9HEMI</name>
<keyword evidence="4" id="KW-1133">Transmembrane helix</keyword>
<evidence type="ECO:0000256" key="3">
    <source>
        <dbReference type="ARBA" id="ARBA00022859"/>
    </source>
</evidence>
<dbReference type="AlphaFoldDB" id="A0A1B6C2E8"/>
<protein>
    <recommendedName>
        <fullName evidence="9">Peptidoglycan recognition protein family domain-containing protein</fullName>
    </recommendedName>
</protein>
<dbReference type="SMART" id="SM00701">
    <property type="entry name" value="PGRP"/>
    <property type="match status" value="1"/>
</dbReference>
<evidence type="ECO:0000256" key="2">
    <source>
        <dbReference type="ARBA" id="ARBA00022588"/>
    </source>
</evidence>
<feature type="domain" description="N-acetylmuramoyl-L-alanine amidase" evidence="5">
    <location>
        <begin position="139"/>
        <end position="273"/>
    </location>
</feature>
<dbReference type="EMBL" id="GEDC01030415">
    <property type="protein sequence ID" value="JAS06883.1"/>
    <property type="molecule type" value="Transcribed_RNA"/>
</dbReference>
<evidence type="ECO:0000256" key="4">
    <source>
        <dbReference type="SAM" id="Phobius"/>
    </source>
</evidence>
<dbReference type="InterPro" id="IPR036505">
    <property type="entry name" value="Amidase/PGRP_sf"/>
</dbReference>
<reference evidence="8" key="1">
    <citation type="submission" date="2015-12" db="EMBL/GenBank/DDBJ databases">
        <title>De novo transcriptome assembly of four potential Pierce s Disease insect vectors from Arizona vineyards.</title>
        <authorList>
            <person name="Tassone E.E."/>
        </authorList>
    </citation>
    <scope>NUCLEOTIDE SEQUENCE</scope>
</reference>
<dbReference type="GO" id="GO:0045087">
    <property type="term" value="P:innate immune response"/>
    <property type="evidence" value="ECO:0007669"/>
    <property type="project" value="UniProtKB-KW"/>
</dbReference>
<dbReference type="FunFam" id="3.40.80.10:FF:000001">
    <property type="entry name" value="Peptidoglycan recognition protein 1"/>
    <property type="match status" value="1"/>
</dbReference>
<sequence>MSRSACNVLSDAFKGNTTPESSVSNQTGSPDILVTNSSNIHVGTKNVYNNNLVFTCERGCDEEKHIFQYLRKLLRQPWVLRTVICTFIFGLAIFSFILMENIMLNNNEASFVNNETDCSYNSSINALHIVPRAEWRARPREGSFSPQDAVHTVIIGHTVTNRCVTQSSCAAQVRAIQNYQISNYGDIGYNFVIGGDGNAYCGLGWGLIGAHTYGFNTGSIGIAIIGDFTISVPQESQVQAVLMLIDQGVQSGKIKKDYKLFGQCQLQSTLSPGKNLFMKMQDWPRFRNDTLCF</sequence>
<evidence type="ECO:0000313" key="8">
    <source>
        <dbReference type="EMBL" id="JAS07429.1"/>
    </source>
</evidence>
<feature type="transmembrane region" description="Helical" evidence="4">
    <location>
        <begin position="78"/>
        <end position="99"/>
    </location>
</feature>
<dbReference type="GO" id="GO:0008270">
    <property type="term" value="F:zinc ion binding"/>
    <property type="evidence" value="ECO:0007669"/>
    <property type="project" value="InterPro"/>
</dbReference>
<evidence type="ECO:0008006" key="9">
    <source>
        <dbReference type="Google" id="ProtNLM"/>
    </source>
</evidence>
<feature type="domain" description="Peptidoglycan recognition protein family" evidence="6">
    <location>
        <begin position="127"/>
        <end position="267"/>
    </location>
</feature>
<dbReference type="Pfam" id="PF01510">
    <property type="entry name" value="Amidase_2"/>
    <property type="match status" value="1"/>
</dbReference>
<evidence type="ECO:0000259" key="6">
    <source>
        <dbReference type="SMART" id="SM00701"/>
    </source>
</evidence>